<comment type="catalytic activity">
    <reaction evidence="1">
        <text>acetyl-CoA + phosphate = acetyl phosphate + CoA</text>
        <dbReference type="Rhea" id="RHEA:19521"/>
        <dbReference type="ChEBI" id="CHEBI:22191"/>
        <dbReference type="ChEBI" id="CHEBI:43474"/>
        <dbReference type="ChEBI" id="CHEBI:57287"/>
        <dbReference type="ChEBI" id="CHEBI:57288"/>
        <dbReference type="EC" id="2.3.1.8"/>
    </reaction>
</comment>
<dbReference type="NCBIfam" id="TIGR00651">
    <property type="entry name" value="pta"/>
    <property type="match status" value="1"/>
</dbReference>
<dbReference type="OrthoDB" id="9808984at2"/>
<dbReference type="SUPFAM" id="SSF53659">
    <property type="entry name" value="Isocitrate/Isopropylmalate dehydrogenase-like"/>
    <property type="match status" value="1"/>
</dbReference>
<gene>
    <name evidence="10" type="ORF">BX591_10134</name>
</gene>
<proteinExistence type="inferred from homology"/>
<dbReference type="InterPro" id="IPR042112">
    <property type="entry name" value="P_AcTrfase_dom2"/>
</dbReference>
<dbReference type="EC" id="2.3.1.8" evidence="4"/>
<keyword evidence="6" id="KW-0808">Transferase</keyword>
<evidence type="ECO:0000256" key="4">
    <source>
        <dbReference type="ARBA" id="ARBA00012707"/>
    </source>
</evidence>
<dbReference type="Pfam" id="PF01515">
    <property type="entry name" value="PTA_PTB"/>
    <property type="match status" value="1"/>
</dbReference>
<evidence type="ECO:0000313" key="11">
    <source>
        <dbReference type="Proteomes" id="UP000248918"/>
    </source>
</evidence>
<comment type="caution">
    <text evidence="10">The sequence shown here is derived from an EMBL/GenBank/DDBJ whole genome shotgun (WGS) entry which is preliminary data.</text>
</comment>
<evidence type="ECO:0000256" key="3">
    <source>
        <dbReference type="ARBA" id="ARBA00005656"/>
    </source>
</evidence>
<evidence type="ECO:0000259" key="9">
    <source>
        <dbReference type="Pfam" id="PF01515"/>
    </source>
</evidence>
<evidence type="ECO:0000256" key="8">
    <source>
        <dbReference type="ARBA" id="ARBA00031108"/>
    </source>
</evidence>
<dbReference type="InterPro" id="IPR012147">
    <property type="entry name" value="P_Ac_Bu_trans"/>
</dbReference>
<dbReference type="Proteomes" id="UP000248918">
    <property type="component" value="Unassembled WGS sequence"/>
</dbReference>
<comment type="similarity">
    <text evidence="3">Belongs to the phosphate acetyltransferase and butyryltransferase family.</text>
</comment>
<dbReference type="GO" id="GO:0008959">
    <property type="term" value="F:phosphate acetyltransferase activity"/>
    <property type="evidence" value="ECO:0007669"/>
    <property type="project" value="UniProtKB-EC"/>
</dbReference>
<evidence type="ECO:0000256" key="7">
    <source>
        <dbReference type="ARBA" id="ARBA00023315"/>
    </source>
</evidence>
<dbReference type="AlphaFoldDB" id="A0A329D829"/>
<evidence type="ECO:0000256" key="1">
    <source>
        <dbReference type="ARBA" id="ARBA00000705"/>
    </source>
</evidence>
<comment type="pathway">
    <text evidence="2">Metabolic intermediate biosynthesis; acetyl-CoA biosynthesis; acetyl-CoA from acetate: step 2/2.</text>
</comment>
<organism evidence="10 11">
    <name type="scientific">Paraburkholderia bryophila</name>
    <dbReference type="NCBI Taxonomy" id="420952"/>
    <lineage>
        <taxon>Bacteria</taxon>
        <taxon>Pseudomonadati</taxon>
        <taxon>Pseudomonadota</taxon>
        <taxon>Betaproteobacteria</taxon>
        <taxon>Burkholderiales</taxon>
        <taxon>Burkholderiaceae</taxon>
        <taxon>Paraburkholderia</taxon>
    </lineage>
</organism>
<accession>A0A329D829</accession>
<sequence>MKAILRIIDQARASPMRIVLSEADDPRVLQAAQRASREGVARIVLVGDAARIREAAASFDIDLSGMELVDPASSSHAAPYADELFALRGKKGMTLDQAQQEILKPLCFANLMVRLGDADGSVSGAVNTTADVVRTAIQVIGIAPSFKLVSSFFLMMLCEPFHTLKGGLIFSDCALVVEPDAEQLAEIAIAAADSGRSLLMDEPRVAMLSFSTSGSAHHAAVDKVVNATHMVQERRPHLMIDGDVQLDAAIVAEIALRKVKHSQVEGHANVLVFPSLEAGNIGYKLAERIGGAKAIGPLLQGLQKPANDLSRGCSADDIYYVIAVTAVQAQAALARAGSC</sequence>
<evidence type="ECO:0000256" key="6">
    <source>
        <dbReference type="ARBA" id="ARBA00022679"/>
    </source>
</evidence>
<dbReference type="Gene3D" id="3.40.50.10750">
    <property type="entry name" value="Isocitrate/Isopropylmalate dehydrogenase-like"/>
    <property type="match status" value="1"/>
</dbReference>
<name>A0A329D829_9BURK</name>
<dbReference type="NCBIfam" id="NF007233">
    <property type="entry name" value="PRK09653.1"/>
    <property type="match status" value="1"/>
</dbReference>
<dbReference type="EMBL" id="QLTK01000001">
    <property type="protein sequence ID" value="RAS38705.1"/>
    <property type="molecule type" value="Genomic_DNA"/>
</dbReference>
<dbReference type="PANTHER" id="PTHR43356:SF3">
    <property type="entry name" value="PHOSPHATE ACETYLTRANSFERASE"/>
    <property type="match status" value="1"/>
</dbReference>
<keyword evidence="7" id="KW-0012">Acyltransferase</keyword>
<dbReference type="InterPro" id="IPR002505">
    <property type="entry name" value="PTA_PTB"/>
</dbReference>
<dbReference type="PANTHER" id="PTHR43356">
    <property type="entry name" value="PHOSPHATE ACETYLTRANSFERASE"/>
    <property type="match status" value="1"/>
</dbReference>
<feature type="domain" description="Phosphate acetyl/butaryl transferase" evidence="9">
    <location>
        <begin position="6"/>
        <end position="326"/>
    </location>
</feature>
<protein>
    <recommendedName>
        <fullName evidence="5">Phosphate acetyltransferase</fullName>
        <ecNumber evidence="4">2.3.1.8</ecNumber>
    </recommendedName>
    <alternativeName>
        <fullName evidence="8">Phosphotransacetylase</fullName>
    </alternativeName>
</protein>
<dbReference type="InterPro" id="IPR050500">
    <property type="entry name" value="Phos_Acetyltrans/Butyryltrans"/>
</dbReference>
<evidence type="ECO:0000256" key="2">
    <source>
        <dbReference type="ARBA" id="ARBA00004989"/>
    </source>
</evidence>
<dbReference type="InterPro" id="IPR004614">
    <property type="entry name" value="P_AcTrfase"/>
</dbReference>
<dbReference type="PIRSF" id="PIRSF000428">
    <property type="entry name" value="P_Ac_trans"/>
    <property type="match status" value="1"/>
</dbReference>
<evidence type="ECO:0000313" key="10">
    <source>
        <dbReference type="EMBL" id="RAS38705.1"/>
    </source>
</evidence>
<reference evidence="10 11" key="1">
    <citation type="submission" date="2018-06" db="EMBL/GenBank/DDBJ databases">
        <title>Genomic Encyclopedia of Type Strains, Phase III (KMG-III): the genomes of soil and plant-associated and newly described type strains.</title>
        <authorList>
            <person name="Whitman W."/>
        </authorList>
    </citation>
    <scope>NUCLEOTIDE SEQUENCE [LARGE SCALE GENOMIC DNA]</scope>
    <source>
        <strain evidence="10 11">LMG 23644</strain>
    </source>
</reference>
<dbReference type="Gene3D" id="3.40.50.10950">
    <property type="match status" value="1"/>
</dbReference>
<dbReference type="RefSeq" id="WP_111929319.1">
    <property type="nucleotide sequence ID" value="NZ_CADFFP010000004.1"/>
</dbReference>
<dbReference type="InterPro" id="IPR042113">
    <property type="entry name" value="P_AcTrfase_dom1"/>
</dbReference>
<evidence type="ECO:0000256" key="5">
    <source>
        <dbReference type="ARBA" id="ARBA00021528"/>
    </source>
</evidence>